<dbReference type="Proteomes" id="UP001056855">
    <property type="component" value="Chromosome"/>
</dbReference>
<dbReference type="KEGG" id="sawl:NGM29_17880"/>
<dbReference type="GeneID" id="73291956"/>
<keyword evidence="3" id="KW-1185">Reference proteome</keyword>
<sequence>MTTETTHFERAREHLRRASDAADRTVQEQADSIQEGLDEELEGHRTQDEPGPKTDRIAELIETLDGLESEASGEAGERIARAREACIEYQKPVAQDDDET</sequence>
<dbReference type="Pfam" id="PF24430">
    <property type="entry name" value="DUF7553"/>
    <property type="match status" value="1"/>
</dbReference>
<protein>
    <submittedName>
        <fullName evidence="2">Uncharacterized protein</fullName>
    </submittedName>
</protein>
<feature type="compositionally biased region" description="Basic and acidic residues" evidence="1">
    <location>
        <begin position="42"/>
        <end position="54"/>
    </location>
</feature>
<feature type="compositionally biased region" description="Basic and acidic residues" evidence="1">
    <location>
        <begin position="1"/>
        <end position="26"/>
    </location>
</feature>
<proteinExistence type="predicted"/>
<organism evidence="2 3">
    <name type="scientific">Natronosalvus rutilus</name>
    <dbReference type="NCBI Taxonomy" id="2953753"/>
    <lineage>
        <taxon>Archaea</taxon>
        <taxon>Methanobacteriati</taxon>
        <taxon>Methanobacteriota</taxon>
        <taxon>Stenosarchaea group</taxon>
        <taxon>Halobacteria</taxon>
        <taxon>Halobacteriales</taxon>
        <taxon>Natrialbaceae</taxon>
        <taxon>Natronosalvus</taxon>
    </lineage>
</organism>
<dbReference type="InterPro" id="IPR055975">
    <property type="entry name" value="DUF7553"/>
</dbReference>
<dbReference type="EMBL" id="CP100355">
    <property type="protein sequence ID" value="UTF53611.1"/>
    <property type="molecule type" value="Genomic_DNA"/>
</dbReference>
<feature type="region of interest" description="Disordered" evidence="1">
    <location>
        <begin position="1"/>
        <end position="54"/>
    </location>
</feature>
<reference evidence="2" key="1">
    <citation type="submission" date="2022-06" db="EMBL/GenBank/DDBJ databases">
        <title>Diverse halophilic archaea isolated from saline environments.</title>
        <authorList>
            <person name="Cui H.-L."/>
        </authorList>
    </citation>
    <scope>NUCLEOTIDE SEQUENCE</scope>
    <source>
        <strain evidence="2">WLHS1</strain>
    </source>
</reference>
<gene>
    <name evidence="2" type="ORF">NGM29_17880</name>
</gene>
<dbReference type="RefSeq" id="WP_254158136.1">
    <property type="nucleotide sequence ID" value="NZ_CP100355.1"/>
</dbReference>
<accession>A0A9E7NA41</accession>
<name>A0A9E7NA41_9EURY</name>
<evidence type="ECO:0000313" key="3">
    <source>
        <dbReference type="Proteomes" id="UP001056855"/>
    </source>
</evidence>
<dbReference type="AlphaFoldDB" id="A0A9E7NA41"/>
<evidence type="ECO:0000256" key="1">
    <source>
        <dbReference type="SAM" id="MobiDB-lite"/>
    </source>
</evidence>
<evidence type="ECO:0000313" key="2">
    <source>
        <dbReference type="EMBL" id="UTF53611.1"/>
    </source>
</evidence>